<protein>
    <submittedName>
        <fullName evidence="2">Uncharacterized protein</fullName>
    </submittedName>
</protein>
<feature type="compositionally biased region" description="Basic and acidic residues" evidence="1">
    <location>
        <begin position="109"/>
        <end position="118"/>
    </location>
</feature>
<evidence type="ECO:0000313" key="3">
    <source>
        <dbReference type="Proteomes" id="UP000054279"/>
    </source>
</evidence>
<accession>A0A0C9VVW6</accession>
<gene>
    <name evidence="2" type="ORF">M422DRAFT_248457</name>
</gene>
<dbReference type="HOGENOM" id="CLU_1256738_0_0_1"/>
<dbReference type="AlphaFoldDB" id="A0A0C9VVW6"/>
<feature type="region of interest" description="Disordered" evidence="1">
    <location>
        <begin position="179"/>
        <end position="220"/>
    </location>
</feature>
<dbReference type="Proteomes" id="UP000054279">
    <property type="component" value="Unassembled WGS sequence"/>
</dbReference>
<name>A0A0C9VVW6_SPHS4</name>
<dbReference type="EMBL" id="KN837100">
    <property type="protein sequence ID" value="KIJ47867.1"/>
    <property type="molecule type" value="Genomic_DNA"/>
</dbReference>
<sequence length="220" mass="23342">MITEAFNAIRNFPQPEMPAALVALGVETWGPAASEAALGVEAPAASAALGVEGVAEPGAGHANTIPVSGIVSVDDTCGLQDSVLKSLWLDALQNNLPGILEFSTKVTKEEKGKGKDSGSTRAVEPDFPDSIFLQPADADLANPNELKAFPFLNWLKSVERELPAALQHVITKVEEHQAHLENHSNNSRQPEEPKSAGSDYETPPVLRTSVNWVGDPTHPG</sequence>
<evidence type="ECO:0000313" key="2">
    <source>
        <dbReference type="EMBL" id="KIJ47867.1"/>
    </source>
</evidence>
<feature type="region of interest" description="Disordered" evidence="1">
    <location>
        <begin position="109"/>
        <end position="128"/>
    </location>
</feature>
<organism evidence="2 3">
    <name type="scientific">Sphaerobolus stellatus (strain SS14)</name>
    <dbReference type="NCBI Taxonomy" id="990650"/>
    <lineage>
        <taxon>Eukaryota</taxon>
        <taxon>Fungi</taxon>
        <taxon>Dikarya</taxon>
        <taxon>Basidiomycota</taxon>
        <taxon>Agaricomycotina</taxon>
        <taxon>Agaricomycetes</taxon>
        <taxon>Phallomycetidae</taxon>
        <taxon>Geastrales</taxon>
        <taxon>Sphaerobolaceae</taxon>
        <taxon>Sphaerobolus</taxon>
    </lineage>
</organism>
<evidence type="ECO:0000256" key="1">
    <source>
        <dbReference type="SAM" id="MobiDB-lite"/>
    </source>
</evidence>
<keyword evidence="3" id="KW-1185">Reference proteome</keyword>
<reference evidence="2 3" key="1">
    <citation type="submission" date="2014-06" db="EMBL/GenBank/DDBJ databases">
        <title>Evolutionary Origins and Diversification of the Mycorrhizal Mutualists.</title>
        <authorList>
            <consortium name="DOE Joint Genome Institute"/>
            <consortium name="Mycorrhizal Genomics Consortium"/>
            <person name="Kohler A."/>
            <person name="Kuo A."/>
            <person name="Nagy L.G."/>
            <person name="Floudas D."/>
            <person name="Copeland A."/>
            <person name="Barry K.W."/>
            <person name="Cichocki N."/>
            <person name="Veneault-Fourrey C."/>
            <person name="LaButti K."/>
            <person name="Lindquist E.A."/>
            <person name="Lipzen A."/>
            <person name="Lundell T."/>
            <person name="Morin E."/>
            <person name="Murat C."/>
            <person name="Riley R."/>
            <person name="Ohm R."/>
            <person name="Sun H."/>
            <person name="Tunlid A."/>
            <person name="Henrissat B."/>
            <person name="Grigoriev I.V."/>
            <person name="Hibbett D.S."/>
            <person name="Martin F."/>
        </authorList>
    </citation>
    <scope>NUCLEOTIDE SEQUENCE [LARGE SCALE GENOMIC DNA]</scope>
    <source>
        <strain evidence="2 3">SS14</strain>
    </source>
</reference>
<proteinExistence type="predicted"/>